<gene>
    <name evidence="2" type="ORF">AUC68_01155</name>
</gene>
<evidence type="ECO:0000313" key="3">
    <source>
        <dbReference type="Proteomes" id="UP000094501"/>
    </source>
</evidence>
<comment type="caution">
    <text evidence="2">The sequence shown here is derived from an EMBL/GenBank/DDBJ whole genome shotgun (WGS) entry which is preliminary data.</text>
</comment>
<dbReference type="EMBL" id="LPWG01000008">
    <property type="protein sequence ID" value="ODS00284.1"/>
    <property type="molecule type" value="Genomic_DNA"/>
</dbReference>
<accession>A0A1E3W3E1</accession>
<dbReference type="STRING" id="1774968.AUC68_01155"/>
<dbReference type="AlphaFoldDB" id="A0A1E3W3E1"/>
<keyword evidence="3" id="KW-1185">Reference proteome</keyword>
<feature type="chain" id="PRO_5009138917" description="Transporter" evidence="1">
    <location>
        <begin position="26"/>
        <end position="289"/>
    </location>
</feature>
<protein>
    <recommendedName>
        <fullName evidence="4">Transporter</fullName>
    </recommendedName>
</protein>
<organism evidence="2 3">
    <name type="scientific">Methyloceanibacter methanicus</name>
    <dbReference type="NCBI Taxonomy" id="1774968"/>
    <lineage>
        <taxon>Bacteria</taxon>
        <taxon>Pseudomonadati</taxon>
        <taxon>Pseudomonadota</taxon>
        <taxon>Alphaproteobacteria</taxon>
        <taxon>Hyphomicrobiales</taxon>
        <taxon>Hyphomicrobiaceae</taxon>
        <taxon>Methyloceanibacter</taxon>
    </lineage>
</organism>
<feature type="signal peptide" evidence="1">
    <location>
        <begin position="1"/>
        <end position="25"/>
    </location>
</feature>
<evidence type="ECO:0000313" key="2">
    <source>
        <dbReference type="EMBL" id="ODS00284.1"/>
    </source>
</evidence>
<reference evidence="2 3" key="1">
    <citation type="journal article" date="2016" name="Environ. Microbiol.">
        <title>New Methyloceanibacter diversity from North Sea sediments includes methanotroph containing solely the soluble methane monooxygenase.</title>
        <authorList>
            <person name="Vekeman B."/>
            <person name="Kerckhof F.M."/>
            <person name="Cremers G."/>
            <person name="de Vos P."/>
            <person name="Vandamme P."/>
            <person name="Boon N."/>
            <person name="Op den Camp H.J."/>
            <person name="Heylen K."/>
        </authorList>
    </citation>
    <scope>NUCLEOTIDE SEQUENCE [LARGE SCALE GENOMIC DNA]</scope>
    <source>
        <strain evidence="2 3">R-67174</strain>
    </source>
</reference>
<sequence length="289" mass="30067">MIASCPDGRSAGTCLALLASAMQFAALALPGGAACAKDDNAALAQQLANPIADLTVVPFQYDLLLNGGPDGDATGSVLTIQPIIPIHLNKDWNLITRTILPVAYASGIPTGDFGGLGDTQFSAFLSPQKSGADGLVWGIGSIVNLPTATNSDLGTSEWGAGPTAVALVQKGPWTVGALANHLWTFDDAPAGAATRSLTTTGAGYVDQTFTQPWVTYGWGSGQSVTLTSQTSYNWNSDEWTVPLNLTYQSVGKLGDQSVQFQVGGAYAPIVPDDYPNWGLQASLIFLFPN</sequence>
<proteinExistence type="predicted"/>
<evidence type="ECO:0008006" key="4">
    <source>
        <dbReference type="Google" id="ProtNLM"/>
    </source>
</evidence>
<dbReference type="Proteomes" id="UP000094501">
    <property type="component" value="Unassembled WGS sequence"/>
</dbReference>
<keyword evidence="1" id="KW-0732">Signal</keyword>
<name>A0A1E3W3E1_9HYPH</name>
<evidence type="ECO:0000256" key="1">
    <source>
        <dbReference type="SAM" id="SignalP"/>
    </source>
</evidence>